<accession>X1BH98</accession>
<reference evidence="1" key="1">
    <citation type="journal article" date="2014" name="Front. Microbiol.">
        <title>High frequency of phylogenetically diverse reductive dehalogenase-homologous genes in deep subseafloor sedimentary metagenomes.</title>
        <authorList>
            <person name="Kawai M."/>
            <person name="Futagami T."/>
            <person name="Toyoda A."/>
            <person name="Takaki Y."/>
            <person name="Nishi S."/>
            <person name="Hori S."/>
            <person name="Arai W."/>
            <person name="Tsubouchi T."/>
            <person name="Morono Y."/>
            <person name="Uchiyama I."/>
            <person name="Ito T."/>
            <person name="Fujiyama A."/>
            <person name="Inagaki F."/>
            <person name="Takami H."/>
        </authorList>
    </citation>
    <scope>NUCLEOTIDE SEQUENCE</scope>
    <source>
        <strain evidence="1">Expedition CK06-06</strain>
    </source>
</reference>
<dbReference type="EMBL" id="BART01022275">
    <property type="protein sequence ID" value="GAG94395.1"/>
    <property type="molecule type" value="Genomic_DNA"/>
</dbReference>
<evidence type="ECO:0000313" key="1">
    <source>
        <dbReference type="EMBL" id="GAG94395.1"/>
    </source>
</evidence>
<organism evidence="1">
    <name type="scientific">marine sediment metagenome</name>
    <dbReference type="NCBI Taxonomy" id="412755"/>
    <lineage>
        <taxon>unclassified sequences</taxon>
        <taxon>metagenomes</taxon>
        <taxon>ecological metagenomes</taxon>
    </lineage>
</organism>
<protein>
    <submittedName>
        <fullName evidence="1">Uncharacterized protein</fullName>
    </submittedName>
</protein>
<feature type="non-terminal residue" evidence="1">
    <location>
        <position position="35"/>
    </location>
</feature>
<name>X1BH98_9ZZZZ</name>
<proteinExistence type="predicted"/>
<comment type="caution">
    <text evidence="1">The sequence shown here is derived from an EMBL/GenBank/DDBJ whole genome shotgun (WGS) entry which is preliminary data.</text>
</comment>
<dbReference type="AlphaFoldDB" id="X1BH98"/>
<gene>
    <name evidence="1" type="ORF">S01H4_40826</name>
</gene>
<sequence>MKKILYKDIEDFLDGEKSSLKKEEMKYKVRESLID</sequence>